<dbReference type="Pfam" id="PF00967">
    <property type="entry name" value="Barwin"/>
    <property type="match status" value="1"/>
</dbReference>
<dbReference type="InterPro" id="IPR036908">
    <property type="entry name" value="RlpA-like_sf"/>
</dbReference>
<proteinExistence type="predicted"/>
<keyword evidence="2" id="KW-1015">Disulfide bond</keyword>
<keyword evidence="3" id="KW-1133">Transmembrane helix</keyword>
<dbReference type="HOGENOM" id="CLU_1404482_0_0_1"/>
<dbReference type="InterPro" id="IPR044301">
    <property type="entry name" value="PR4"/>
</dbReference>
<dbReference type="GO" id="GO:0004540">
    <property type="term" value="F:RNA nuclease activity"/>
    <property type="evidence" value="ECO:0007669"/>
    <property type="project" value="InterPro"/>
</dbReference>
<keyword evidence="3" id="KW-0812">Transmembrane</keyword>
<keyword evidence="6" id="KW-1185">Reference proteome</keyword>
<evidence type="ECO:0000256" key="2">
    <source>
        <dbReference type="ARBA" id="ARBA00023157"/>
    </source>
</evidence>
<dbReference type="Gene3D" id="2.40.40.10">
    <property type="entry name" value="RlpA-like domain"/>
    <property type="match status" value="1"/>
</dbReference>
<dbReference type="PROSITE" id="PS51174">
    <property type="entry name" value="BARWIN_3"/>
    <property type="match status" value="1"/>
</dbReference>
<dbReference type="SUPFAM" id="SSF50685">
    <property type="entry name" value="Barwin-like endoglucanases"/>
    <property type="match status" value="1"/>
</dbReference>
<dbReference type="GO" id="GO:0050832">
    <property type="term" value="P:defense response to fungus"/>
    <property type="evidence" value="ECO:0007669"/>
    <property type="project" value="InterPro"/>
</dbReference>
<dbReference type="Proteomes" id="UP000026960">
    <property type="component" value="Chromosome 11"/>
</dbReference>
<dbReference type="Gramene" id="OBART11G18550.2">
    <property type="protein sequence ID" value="OBART11G18550.2"/>
    <property type="gene ID" value="OBART11G18550"/>
</dbReference>
<evidence type="ECO:0000313" key="6">
    <source>
        <dbReference type="Proteomes" id="UP000026960"/>
    </source>
</evidence>
<dbReference type="PANTHER" id="PTHR46351:SF3">
    <property type="entry name" value="WOUND-INDUCED PROTEIN WIN2"/>
    <property type="match status" value="1"/>
</dbReference>
<feature type="transmembrane region" description="Helical" evidence="3">
    <location>
        <begin position="51"/>
        <end position="69"/>
    </location>
</feature>
<evidence type="ECO:0000256" key="1">
    <source>
        <dbReference type="ARBA" id="ARBA00022729"/>
    </source>
</evidence>
<dbReference type="EnsemblPlants" id="OBART11G18550.2">
    <property type="protein sequence ID" value="OBART11G18550.2"/>
    <property type="gene ID" value="OBART11G18550"/>
</dbReference>
<accession>A0A0D3HNK0</accession>
<dbReference type="GO" id="GO:0042742">
    <property type="term" value="P:defense response to bacterium"/>
    <property type="evidence" value="ECO:0007669"/>
    <property type="project" value="InterPro"/>
</dbReference>
<dbReference type="PRINTS" id="PR00602">
    <property type="entry name" value="BARWIN"/>
</dbReference>
<evidence type="ECO:0000313" key="5">
    <source>
        <dbReference type="EnsemblPlants" id="OBART11G18550.2"/>
    </source>
</evidence>
<dbReference type="AlphaFoldDB" id="A0A0D3HNK0"/>
<evidence type="ECO:0000256" key="3">
    <source>
        <dbReference type="SAM" id="Phobius"/>
    </source>
</evidence>
<sequence>MPSLIPLHRRYSPWGIWAAAACVFDFVLAAQETERAKAKYCGSSMLMGRKITGLLLGCVGLVTVMHVAAAQQAFGVRATYHFYRPAANGWDLTATGAFCSTWDAGKPFDWRSKYGWTAFCGPVTNRATGAQITARIVDKCANGGLDLDWDTVFSKIDTDGQGFQRGHLTVDYSFVNCGDNNHLAEVVV</sequence>
<keyword evidence="1" id="KW-0732">Signal</keyword>
<dbReference type="PANTHER" id="PTHR46351">
    <property type="entry name" value="WOUND-INDUCED PROTEIN WIN2"/>
    <property type="match status" value="1"/>
</dbReference>
<keyword evidence="3" id="KW-0472">Membrane</keyword>
<dbReference type="InterPro" id="IPR001153">
    <property type="entry name" value="Barwin_dom"/>
</dbReference>
<evidence type="ECO:0000259" key="4">
    <source>
        <dbReference type="PROSITE" id="PS51174"/>
    </source>
</evidence>
<reference evidence="5" key="2">
    <citation type="submission" date="2015-03" db="UniProtKB">
        <authorList>
            <consortium name="EnsemblPlants"/>
        </authorList>
    </citation>
    <scope>IDENTIFICATION</scope>
</reference>
<feature type="domain" description="Barwin" evidence="4">
    <location>
        <begin position="71"/>
        <end position="179"/>
    </location>
</feature>
<organism evidence="5">
    <name type="scientific">Oryza barthii</name>
    <dbReference type="NCBI Taxonomy" id="65489"/>
    <lineage>
        <taxon>Eukaryota</taxon>
        <taxon>Viridiplantae</taxon>
        <taxon>Streptophyta</taxon>
        <taxon>Embryophyta</taxon>
        <taxon>Tracheophyta</taxon>
        <taxon>Spermatophyta</taxon>
        <taxon>Magnoliopsida</taxon>
        <taxon>Liliopsida</taxon>
        <taxon>Poales</taxon>
        <taxon>Poaceae</taxon>
        <taxon>BOP clade</taxon>
        <taxon>Oryzoideae</taxon>
        <taxon>Oryzeae</taxon>
        <taxon>Oryzinae</taxon>
        <taxon>Oryza</taxon>
    </lineage>
</organism>
<feature type="transmembrane region" description="Helical" evidence="3">
    <location>
        <begin position="12"/>
        <end position="30"/>
    </location>
</feature>
<name>A0A0D3HNK0_9ORYZ</name>
<protein>
    <recommendedName>
        <fullName evidence="4">Barwin domain-containing protein</fullName>
    </recommendedName>
</protein>
<reference evidence="5" key="1">
    <citation type="journal article" date="2009" name="Rice">
        <title>De Novo Next Generation Sequencing of Plant Genomes.</title>
        <authorList>
            <person name="Rounsley S."/>
            <person name="Marri P.R."/>
            <person name="Yu Y."/>
            <person name="He R."/>
            <person name="Sisneros N."/>
            <person name="Goicoechea J.L."/>
            <person name="Lee S.J."/>
            <person name="Angelova A."/>
            <person name="Kudrna D."/>
            <person name="Luo M."/>
            <person name="Affourtit J."/>
            <person name="Desany B."/>
            <person name="Knight J."/>
            <person name="Niazi F."/>
            <person name="Egholm M."/>
            <person name="Wing R.A."/>
        </authorList>
    </citation>
    <scope>NUCLEOTIDE SEQUENCE [LARGE SCALE GENOMIC DNA]</scope>
    <source>
        <strain evidence="5">cv. IRGC 105608</strain>
    </source>
</reference>